<proteinExistence type="predicted"/>
<organism evidence="2 3">
    <name type="scientific">Clostridium sulfidigenes</name>
    <dbReference type="NCBI Taxonomy" id="318464"/>
    <lineage>
        <taxon>Bacteria</taxon>
        <taxon>Bacillati</taxon>
        <taxon>Bacillota</taxon>
        <taxon>Clostridia</taxon>
        <taxon>Eubacteriales</taxon>
        <taxon>Clostridiaceae</taxon>
        <taxon>Clostridium</taxon>
    </lineage>
</organism>
<evidence type="ECO:0000256" key="1">
    <source>
        <dbReference type="SAM" id="Phobius"/>
    </source>
</evidence>
<keyword evidence="1" id="KW-0472">Membrane</keyword>
<evidence type="ECO:0000313" key="2">
    <source>
        <dbReference type="EMBL" id="KEZ87386.1"/>
    </source>
</evidence>
<keyword evidence="3" id="KW-1185">Reference proteome</keyword>
<reference evidence="2 3" key="1">
    <citation type="submission" date="2014-07" db="EMBL/GenBank/DDBJ databases">
        <title>Draft genome of Clostridium sulfidigenes 113A isolated from sediments associated with methane hydrate from Krishna Godavari basin.</title>
        <authorList>
            <person name="Honkalas V.S."/>
            <person name="Dabir A.P."/>
            <person name="Arora P."/>
            <person name="Dhakephalkar P.K."/>
        </authorList>
    </citation>
    <scope>NUCLEOTIDE SEQUENCE [LARGE SCALE GENOMIC DNA]</scope>
    <source>
        <strain evidence="2 3">113A</strain>
    </source>
</reference>
<keyword evidence="1" id="KW-1133">Transmembrane helix</keyword>
<protein>
    <submittedName>
        <fullName evidence="2">Uncharacterized protein</fullName>
    </submittedName>
</protein>
<feature type="transmembrane region" description="Helical" evidence="1">
    <location>
        <begin position="43"/>
        <end position="65"/>
    </location>
</feature>
<keyword evidence="1" id="KW-0812">Transmembrane</keyword>
<dbReference type="EMBL" id="JPMD01000013">
    <property type="protein sequence ID" value="KEZ87386.1"/>
    <property type="molecule type" value="Genomic_DNA"/>
</dbReference>
<gene>
    <name evidence="2" type="ORF">IO99_06105</name>
</gene>
<comment type="caution">
    <text evidence="2">The sequence shown here is derived from an EMBL/GenBank/DDBJ whole genome shotgun (WGS) entry which is preliminary data.</text>
</comment>
<evidence type="ECO:0000313" key="3">
    <source>
        <dbReference type="Proteomes" id="UP000028542"/>
    </source>
</evidence>
<sequence>MNEKNYLQLGTVFIISSGLIYTIERLISYLHWYLWVGQDIMDIPIPGINIFIYIFVLIGTFFYLLGFREKQKNK</sequence>
<name>A0A084JEK2_9CLOT</name>
<dbReference type="RefSeq" id="WP_035131318.1">
    <property type="nucleotide sequence ID" value="NZ_JPMD01000013.1"/>
</dbReference>
<dbReference type="Proteomes" id="UP000028542">
    <property type="component" value="Unassembled WGS sequence"/>
</dbReference>
<dbReference type="AlphaFoldDB" id="A0A084JEK2"/>
<accession>A0A084JEK2</accession>